<evidence type="ECO:0000313" key="1">
    <source>
        <dbReference type="EMBL" id="PVE11766.1"/>
    </source>
</evidence>
<proteinExistence type="predicted"/>
<dbReference type="EMBL" id="AZSP01000128">
    <property type="protein sequence ID" value="PVE11766.1"/>
    <property type="molecule type" value="Genomic_DNA"/>
</dbReference>
<evidence type="ECO:0000313" key="2">
    <source>
        <dbReference type="Proteomes" id="UP000245992"/>
    </source>
</evidence>
<name>A0A2T7T9K6_9ACTN</name>
<dbReference type="Proteomes" id="UP000245992">
    <property type="component" value="Unassembled WGS sequence"/>
</dbReference>
<keyword evidence="2" id="KW-1185">Reference proteome</keyword>
<organism evidence="1 2">
    <name type="scientific">Streptomyces scopuliridis RB72</name>
    <dbReference type="NCBI Taxonomy" id="1440053"/>
    <lineage>
        <taxon>Bacteria</taxon>
        <taxon>Bacillati</taxon>
        <taxon>Actinomycetota</taxon>
        <taxon>Actinomycetes</taxon>
        <taxon>Kitasatosporales</taxon>
        <taxon>Streptomycetaceae</taxon>
        <taxon>Streptomyces</taxon>
    </lineage>
</organism>
<comment type="caution">
    <text evidence="1">The sequence shown here is derived from an EMBL/GenBank/DDBJ whole genome shotgun (WGS) entry which is preliminary data.</text>
</comment>
<dbReference type="RefSeq" id="WP_157848466.1">
    <property type="nucleotide sequence ID" value="NZ_AZSP01000128.1"/>
</dbReference>
<sequence>MPADRCKYTVDWVAGKLRWRLTADAAERDALARLAEACSAATVTYEQVP</sequence>
<dbReference type="AlphaFoldDB" id="A0A2T7T9K6"/>
<reference evidence="1 2" key="1">
    <citation type="submission" date="2013-12" db="EMBL/GenBank/DDBJ databases">
        <title>Annotated genome of Streptomyces scopuliridis.</title>
        <authorList>
            <person name="Olson J.B."/>
        </authorList>
    </citation>
    <scope>NUCLEOTIDE SEQUENCE [LARGE SCALE GENOMIC DNA]</scope>
    <source>
        <strain evidence="1 2">RB72</strain>
    </source>
</reference>
<accession>A0A2T7T9K6</accession>
<gene>
    <name evidence="1" type="ORF">Y717_15705</name>
</gene>
<protein>
    <submittedName>
        <fullName evidence="1">Uncharacterized protein</fullName>
    </submittedName>
</protein>